<proteinExistence type="predicted"/>
<evidence type="ECO:0000313" key="1">
    <source>
        <dbReference type="EMBL" id="CAL4927316.1"/>
    </source>
</evidence>
<dbReference type="InterPro" id="IPR012871">
    <property type="entry name" value="DUF1668_ORYSA"/>
</dbReference>
<gene>
    <name evidence="1" type="ORF">URODEC1_LOCUS24470</name>
</gene>
<keyword evidence="2" id="KW-1185">Reference proteome</keyword>
<reference evidence="1 2" key="2">
    <citation type="submission" date="2024-10" db="EMBL/GenBank/DDBJ databases">
        <authorList>
            <person name="Ryan C."/>
        </authorList>
    </citation>
    <scope>NUCLEOTIDE SEQUENCE [LARGE SCALE GENOMIC DNA]</scope>
</reference>
<organism evidence="1 2">
    <name type="scientific">Urochloa decumbens</name>
    <dbReference type="NCBI Taxonomy" id="240449"/>
    <lineage>
        <taxon>Eukaryota</taxon>
        <taxon>Viridiplantae</taxon>
        <taxon>Streptophyta</taxon>
        <taxon>Embryophyta</taxon>
        <taxon>Tracheophyta</taxon>
        <taxon>Spermatophyta</taxon>
        <taxon>Magnoliopsida</taxon>
        <taxon>Liliopsida</taxon>
        <taxon>Poales</taxon>
        <taxon>Poaceae</taxon>
        <taxon>PACMAD clade</taxon>
        <taxon>Panicoideae</taxon>
        <taxon>Panicodae</taxon>
        <taxon>Paniceae</taxon>
        <taxon>Melinidinae</taxon>
        <taxon>Urochloa</taxon>
    </lineage>
</organism>
<protein>
    <submittedName>
        <fullName evidence="1">Uncharacterized protein</fullName>
    </submittedName>
</protein>
<dbReference type="EMBL" id="OZ075124">
    <property type="protein sequence ID" value="CAL4927316.1"/>
    <property type="molecule type" value="Genomic_DNA"/>
</dbReference>
<name>A0ABC8XHR3_9POAL</name>
<dbReference type="PANTHER" id="PTHR33085">
    <property type="entry name" value="OS12G0113100 PROTEIN-RELATED"/>
    <property type="match status" value="1"/>
</dbReference>
<sequence length="369" mass="42261">MSKGTEVGTATTPHPYLYLIFDDWEFGYNFRTVDLSSDEPGWQVHGGVVPGGVPRETTTSLPRSFFHLEAERGKPWHFTAIGSKILAMPPREGKDGRDRGGTCLDVWTRGLTFVPRHTDDYRRPIYFHIGTRLFALGMSSFQYLDVLDEGPERKQLSSWCHLPKPPFCAYCTVAHAVHPDKQTVFVSFGLLYPDATYSFHMTEDDDGRSSEWKHVGDWILPFHGRGYFDPNLNTWIGLSMYGDERGHIFSCQLEPATTGHRPDVKHGREYLLSRNPGEEHVGATLVCMGRESKYCLVESVAIYYSKREADYMLKQESRYVRHMFRLTTFSLEYNENGDITTGHSQRVRYYFAPKNVTSFACKSPVAFFI</sequence>
<dbReference type="Proteomes" id="UP001497457">
    <property type="component" value="Chromosome 14rd"/>
</dbReference>
<dbReference type="AlphaFoldDB" id="A0ABC8XHR3"/>
<reference evidence="2" key="1">
    <citation type="submission" date="2024-06" db="EMBL/GenBank/DDBJ databases">
        <authorList>
            <person name="Ryan C."/>
        </authorList>
    </citation>
    <scope>NUCLEOTIDE SEQUENCE [LARGE SCALE GENOMIC DNA]</scope>
</reference>
<accession>A0ABC8XHR3</accession>
<evidence type="ECO:0000313" key="2">
    <source>
        <dbReference type="Proteomes" id="UP001497457"/>
    </source>
</evidence>
<dbReference type="Pfam" id="PF07893">
    <property type="entry name" value="DUF1668"/>
    <property type="match status" value="1"/>
</dbReference>
<dbReference type="PANTHER" id="PTHR33085:SF62">
    <property type="entry name" value="OS03G0632600 PROTEIN"/>
    <property type="match status" value="1"/>
</dbReference>